<dbReference type="InterPro" id="IPR006016">
    <property type="entry name" value="UspA"/>
</dbReference>
<gene>
    <name evidence="3" type="ORF">G5B40_01325</name>
</gene>
<keyword evidence="4" id="KW-1185">Reference proteome</keyword>
<evidence type="ECO:0000313" key="3">
    <source>
        <dbReference type="EMBL" id="QIE54201.1"/>
    </source>
</evidence>
<dbReference type="KEGG" id="hdh:G5B40_01325"/>
<dbReference type="InterPro" id="IPR014729">
    <property type="entry name" value="Rossmann-like_a/b/a_fold"/>
</dbReference>
<organism evidence="3 4">
    <name type="scientific">Pikeienuella piscinae</name>
    <dbReference type="NCBI Taxonomy" id="2748098"/>
    <lineage>
        <taxon>Bacteria</taxon>
        <taxon>Pseudomonadati</taxon>
        <taxon>Pseudomonadota</taxon>
        <taxon>Alphaproteobacteria</taxon>
        <taxon>Rhodobacterales</taxon>
        <taxon>Paracoccaceae</taxon>
        <taxon>Pikeienuella</taxon>
    </lineage>
</organism>
<dbReference type="Gene3D" id="3.40.50.620">
    <property type="entry name" value="HUPs"/>
    <property type="match status" value="1"/>
</dbReference>
<dbReference type="Pfam" id="PF00582">
    <property type="entry name" value="Usp"/>
    <property type="match status" value="1"/>
</dbReference>
<evidence type="ECO:0000256" key="1">
    <source>
        <dbReference type="ARBA" id="ARBA00008791"/>
    </source>
</evidence>
<name>A0A7L5BT96_9RHOB</name>
<feature type="domain" description="UspA" evidence="2">
    <location>
        <begin position="1"/>
        <end position="136"/>
    </location>
</feature>
<dbReference type="SUPFAM" id="SSF52402">
    <property type="entry name" value="Adenine nucleotide alpha hydrolases-like"/>
    <property type="match status" value="1"/>
</dbReference>
<dbReference type="Proteomes" id="UP000503336">
    <property type="component" value="Chromosome"/>
</dbReference>
<dbReference type="RefSeq" id="WP_165094079.1">
    <property type="nucleotide sequence ID" value="NZ_CP049056.1"/>
</dbReference>
<reference evidence="3 4" key="1">
    <citation type="submission" date="2020-02" db="EMBL/GenBank/DDBJ databases">
        <title>complete genome sequence of Rhodobacteraceae bacterium.</title>
        <authorList>
            <person name="Park J."/>
            <person name="Kim Y.-S."/>
            <person name="Kim K.-H."/>
        </authorList>
    </citation>
    <scope>NUCLEOTIDE SEQUENCE [LARGE SCALE GENOMIC DNA]</scope>
    <source>
        <strain evidence="3 4">RR4-56</strain>
    </source>
</reference>
<evidence type="ECO:0000259" key="2">
    <source>
        <dbReference type="Pfam" id="PF00582"/>
    </source>
</evidence>
<proteinExistence type="inferred from homology"/>
<comment type="similarity">
    <text evidence="1">Belongs to the universal stress protein A family.</text>
</comment>
<dbReference type="PANTHER" id="PTHR46268">
    <property type="entry name" value="STRESS RESPONSE PROTEIN NHAX"/>
    <property type="match status" value="1"/>
</dbReference>
<dbReference type="AlphaFoldDB" id="A0A7L5BT96"/>
<dbReference type="PANTHER" id="PTHR46268:SF6">
    <property type="entry name" value="UNIVERSAL STRESS PROTEIN UP12"/>
    <property type="match status" value="1"/>
</dbReference>
<accession>A0A7L5BT96</accession>
<sequence>MYSHILTPMAADYETRGPAALAVAEALLDEGGRVTLLHVQETIPSYVESYIPKEVIKKTGDEIRRGLETLAKDKAYRVDVAVVTGKAPTMIVDYAERHGADCIVIASHRPGVADYILGSTAAWVARHADSAVHILR</sequence>
<evidence type="ECO:0000313" key="4">
    <source>
        <dbReference type="Proteomes" id="UP000503336"/>
    </source>
</evidence>
<protein>
    <submittedName>
        <fullName evidence="3">Universal stress protein</fullName>
    </submittedName>
</protein>
<dbReference type="CDD" id="cd00293">
    <property type="entry name" value="USP-like"/>
    <property type="match status" value="1"/>
</dbReference>
<dbReference type="EMBL" id="CP049056">
    <property type="protein sequence ID" value="QIE54201.1"/>
    <property type="molecule type" value="Genomic_DNA"/>
</dbReference>